<keyword evidence="6" id="KW-1015">Disulfide bond</keyword>
<keyword evidence="3" id="KW-0645">Protease</keyword>
<organism evidence="9 10">
    <name type="scientific">Trichonephila clavata</name>
    <name type="common">Joro spider</name>
    <name type="synonym">Nephila clavata</name>
    <dbReference type="NCBI Taxonomy" id="2740835"/>
    <lineage>
        <taxon>Eukaryota</taxon>
        <taxon>Metazoa</taxon>
        <taxon>Ecdysozoa</taxon>
        <taxon>Arthropoda</taxon>
        <taxon>Chelicerata</taxon>
        <taxon>Arachnida</taxon>
        <taxon>Araneae</taxon>
        <taxon>Araneomorphae</taxon>
        <taxon>Entelegynae</taxon>
        <taxon>Araneoidea</taxon>
        <taxon>Nephilidae</taxon>
        <taxon>Trichonephila</taxon>
    </lineage>
</organism>
<dbReference type="PROSITE" id="PS50240">
    <property type="entry name" value="TRYPSIN_DOM"/>
    <property type="match status" value="1"/>
</dbReference>
<proteinExistence type="inferred from homology"/>
<dbReference type="PANTHER" id="PTHR24264">
    <property type="entry name" value="TRYPSIN-RELATED"/>
    <property type="match status" value="1"/>
</dbReference>
<dbReference type="GO" id="GO:0004252">
    <property type="term" value="F:serine-type endopeptidase activity"/>
    <property type="evidence" value="ECO:0007669"/>
    <property type="project" value="InterPro"/>
</dbReference>
<evidence type="ECO:0000256" key="3">
    <source>
        <dbReference type="ARBA" id="ARBA00022670"/>
    </source>
</evidence>
<dbReference type="OrthoDB" id="93664at2759"/>
<evidence type="ECO:0000256" key="7">
    <source>
        <dbReference type="ARBA" id="ARBA00024195"/>
    </source>
</evidence>
<evidence type="ECO:0000256" key="1">
    <source>
        <dbReference type="ARBA" id="ARBA00004613"/>
    </source>
</evidence>
<protein>
    <submittedName>
        <fullName evidence="9">Serine proteinase stubble</fullName>
    </submittedName>
</protein>
<dbReference type="Pfam" id="PF00089">
    <property type="entry name" value="Trypsin"/>
    <property type="match status" value="1"/>
</dbReference>
<dbReference type="InterPro" id="IPR033116">
    <property type="entry name" value="TRYPSIN_SER"/>
</dbReference>
<evidence type="ECO:0000256" key="4">
    <source>
        <dbReference type="ARBA" id="ARBA00022801"/>
    </source>
</evidence>
<sequence length="82" mass="8969">MYRQAGFVEDIPDIFICAGYPNGGKDSCEGDSGGPMVLQEDDGRWVLAGVISWGIGCALPNQPGVYTRITKFAEWINQIIIF</sequence>
<dbReference type="SUPFAM" id="SSF50494">
    <property type="entry name" value="Trypsin-like serine proteases"/>
    <property type="match status" value="1"/>
</dbReference>
<keyword evidence="4" id="KW-0378">Hydrolase</keyword>
<dbReference type="GO" id="GO:0005615">
    <property type="term" value="C:extracellular space"/>
    <property type="evidence" value="ECO:0007669"/>
    <property type="project" value="TreeGrafter"/>
</dbReference>
<dbReference type="PROSITE" id="PS00135">
    <property type="entry name" value="TRYPSIN_SER"/>
    <property type="match status" value="1"/>
</dbReference>
<dbReference type="InterPro" id="IPR043504">
    <property type="entry name" value="Peptidase_S1_PA_chymotrypsin"/>
</dbReference>
<dbReference type="InterPro" id="IPR009003">
    <property type="entry name" value="Peptidase_S1_PA"/>
</dbReference>
<evidence type="ECO:0000259" key="8">
    <source>
        <dbReference type="PROSITE" id="PS50240"/>
    </source>
</evidence>
<dbReference type="PANTHER" id="PTHR24264:SF65">
    <property type="entry name" value="SRCR DOMAIN-CONTAINING PROTEIN"/>
    <property type="match status" value="1"/>
</dbReference>
<evidence type="ECO:0000256" key="6">
    <source>
        <dbReference type="ARBA" id="ARBA00023157"/>
    </source>
</evidence>
<accession>A0A8X6M4T2</accession>
<dbReference type="EMBL" id="BMAO01029387">
    <property type="protein sequence ID" value="GFR31329.1"/>
    <property type="molecule type" value="Genomic_DNA"/>
</dbReference>
<keyword evidence="5" id="KW-0720">Serine protease</keyword>
<dbReference type="InterPro" id="IPR050127">
    <property type="entry name" value="Serine_Proteases_S1"/>
</dbReference>
<keyword evidence="2" id="KW-0964">Secreted</keyword>
<dbReference type="AlphaFoldDB" id="A0A8X6M4T2"/>
<evidence type="ECO:0000313" key="9">
    <source>
        <dbReference type="EMBL" id="GFR31329.1"/>
    </source>
</evidence>
<gene>
    <name evidence="9" type="primary">Sb</name>
    <name evidence="9" type="ORF">TNCT_427741</name>
</gene>
<dbReference type="GO" id="GO:0006508">
    <property type="term" value="P:proteolysis"/>
    <property type="evidence" value="ECO:0007669"/>
    <property type="project" value="UniProtKB-KW"/>
</dbReference>
<evidence type="ECO:0000256" key="5">
    <source>
        <dbReference type="ARBA" id="ARBA00022825"/>
    </source>
</evidence>
<name>A0A8X6M4T2_TRICU</name>
<comment type="similarity">
    <text evidence="7">Belongs to the peptidase S1 family. CLIP subfamily.</text>
</comment>
<keyword evidence="10" id="KW-1185">Reference proteome</keyword>
<feature type="domain" description="Peptidase S1" evidence="8">
    <location>
        <begin position="1"/>
        <end position="81"/>
    </location>
</feature>
<evidence type="ECO:0000256" key="2">
    <source>
        <dbReference type="ARBA" id="ARBA00022525"/>
    </source>
</evidence>
<comment type="subcellular location">
    <subcellularLocation>
        <location evidence="1">Secreted</location>
    </subcellularLocation>
</comment>
<dbReference type="Gene3D" id="2.40.10.10">
    <property type="entry name" value="Trypsin-like serine proteases"/>
    <property type="match status" value="1"/>
</dbReference>
<dbReference type="InterPro" id="IPR001254">
    <property type="entry name" value="Trypsin_dom"/>
</dbReference>
<evidence type="ECO:0000313" key="10">
    <source>
        <dbReference type="Proteomes" id="UP000887116"/>
    </source>
</evidence>
<reference evidence="9" key="1">
    <citation type="submission" date="2020-07" db="EMBL/GenBank/DDBJ databases">
        <title>Multicomponent nature underlies the extraordinary mechanical properties of spider dragline silk.</title>
        <authorList>
            <person name="Kono N."/>
            <person name="Nakamura H."/>
            <person name="Mori M."/>
            <person name="Yoshida Y."/>
            <person name="Ohtoshi R."/>
            <person name="Malay A.D."/>
            <person name="Moran D.A.P."/>
            <person name="Tomita M."/>
            <person name="Numata K."/>
            <person name="Arakawa K."/>
        </authorList>
    </citation>
    <scope>NUCLEOTIDE SEQUENCE</scope>
</reference>
<comment type="caution">
    <text evidence="9">The sequence shown here is derived from an EMBL/GenBank/DDBJ whole genome shotgun (WGS) entry which is preliminary data.</text>
</comment>
<dbReference type="FunFam" id="2.40.10.10:FF:000002">
    <property type="entry name" value="Transmembrane protease serine"/>
    <property type="match status" value="1"/>
</dbReference>
<dbReference type="Proteomes" id="UP000887116">
    <property type="component" value="Unassembled WGS sequence"/>
</dbReference>